<keyword evidence="1" id="KW-0808">Transferase</keyword>
<keyword evidence="3 6" id="KW-0418">Kinase</keyword>
<dbReference type="EMBL" id="CALTRL010002359">
    <property type="protein sequence ID" value="CAH7675561.1"/>
    <property type="molecule type" value="Genomic_DNA"/>
</dbReference>
<dbReference type="InterPro" id="IPR011009">
    <property type="entry name" value="Kinase-like_dom_sf"/>
</dbReference>
<dbReference type="GO" id="GO:0004674">
    <property type="term" value="F:protein serine/threonine kinase activity"/>
    <property type="evidence" value="ECO:0007669"/>
    <property type="project" value="UniProtKB-KW"/>
</dbReference>
<sequence length="162" mass="18034">DIKPSNILVTKDGLIKLCDLGVSGELVGSLAGTFMGTSVYMAPERIRGEKYSITSDVWSLGLTLLELALNRFTLGSQNEDGSTVALHPFKLLQTFVTFEMPSMNDEVLIGIKWTKGLQNFLATCLDKNPNVRPTPRTLLDHHLWILKSKTWNLDVKNCLKDV</sequence>
<keyword evidence="7" id="KW-1185">Reference proteome</keyword>
<dbReference type="Pfam" id="PF00069">
    <property type="entry name" value="Pkinase"/>
    <property type="match status" value="1"/>
</dbReference>
<evidence type="ECO:0000313" key="7">
    <source>
        <dbReference type="Proteomes" id="UP001153365"/>
    </source>
</evidence>
<dbReference type="SMART" id="SM00220">
    <property type="entry name" value="S_TKc"/>
    <property type="match status" value="1"/>
</dbReference>
<dbReference type="SUPFAM" id="SSF56112">
    <property type="entry name" value="Protein kinase-like (PK-like)"/>
    <property type="match status" value="1"/>
</dbReference>
<dbReference type="PANTHER" id="PTHR47448:SF5">
    <property type="entry name" value="MITOGEN-ACTIVATED PROTEIN KINASE KINAE MKK2"/>
    <property type="match status" value="1"/>
</dbReference>
<accession>A0AAV0B261</accession>
<dbReference type="AlphaFoldDB" id="A0AAV0B261"/>
<dbReference type="PANTHER" id="PTHR47448">
    <property type="entry name" value="DUAL SPECIFICITY MITOGEN-ACTIVATED PROTEIN KINASE KINASE DSOR1-LIKE PROTEIN"/>
    <property type="match status" value="1"/>
</dbReference>
<comment type="caution">
    <text evidence="6">The sequence shown here is derived from an EMBL/GenBank/DDBJ whole genome shotgun (WGS) entry which is preliminary data.</text>
</comment>
<keyword evidence="2" id="KW-0547">Nucleotide-binding</keyword>
<evidence type="ECO:0000256" key="3">
    <source>
        <dbReference type="ARBA" id="ARBA00022777"/>
    </source>
</evidence>
<feature type="non-terminal residue" evidence="6">
    <location>
        <position position="1"/>
    </location>
</feature>
<dbReference type="InterPro" id="IPR050915">
    <property type="entry name" value="MAP_kinase_kinase"/>
</dbReference>
<keyword evidence="4" id="KW-0067">ATP-binding</keyword>
<feature type="domain" description="Protein kinase" evidence="5">
    <location>
        <begin position="1"/>
        <end position="145"/>
    </location>
</feature>
<dbReference type="Proteomes" id="UP001153365">
    <property type="component" value="Unassembled WGS sequence"/>
</dbReference>
<reference evidence="6" key="1">
    <citation type="submission" date="2022-06" db="EMBL/GenBank/DDBJ databases">
        <authorList>
            <consortium name="SYNGENTA / RWTH Aachen University"/>
        </authorList>
    </citation>
    <scope>NUCLEOTIDE SEQUENCE</scope>
</reference>
<dbReference type="Gene3D" id="1.10.510.10">
    <property type="entry name" value="Transferase(Phosphotransferase) domain 1"/>
    <property type="match status" value="1"/>
</dbReference>
<gene>
    <name evidence="6" type="ORF">PPACK8108_LOCUS10579</name>
</gene>
<organism evidence="6 7">
    <name type="scientific">Phakopsora pachyrhizi</name>
    <name type="common">Asian soybean rust disease fungus</name>
    <dbReference type="NCBI Taxonomy" id="170000"/>
    <lineage>
        <taxon>Eukaryota</taxon>
        <taxon>Fungi</taxon>
        <taxon>Dikarya</taxon>
        <taxon>Basidiomycota</taxon>
        <taxon>Pucciniomycotina</taxon>
        <taxon>Pucciniomycetes</taxon>
        <taxon>Pucciniales</taxon>
        <taxon>Phakopsoraceae</taxon>
        <taxon>Phakopsora</taxon>
    </lineage>
</organism>
<evidence type="ECO:0000256" key="4">
    <source>
        <dbReference type="ARBA" id="ARBA00022840"/>
    </source>
</evidence>
<evidence type="ECO:0000256" key="2">
    <source>
        <dbReference type="ARBA" id="ARBA00022741"/>
    </source>
</evidence>
<protein>
    <submittedName>
        <fullName evidence="6">Kinase-like domain-containing protein</fullName>
    </submittedName>
</protein>
<evidence type="ECO:0000259" key="5">
    <source>
        <dbReference type="PROSITE" id="PS50011"/>
    </source>
</evidence>
<dbReference type="PROSITE" id="PS50011">
    <property type="entry name" value="PROTEIN_KINASE_DOM"/>
    <property type="match status" value="1"/>
</dbReference>
<dbReference type="GO" id="GO:0007165">
    <property type="term" value="P:signal transduction"/>
    <property type="evidence" value="ECO:0007669"/>
    <property type="project" value="UniProtKB-ARBA"/>
</dbReference>
<evidence type="ECO:0000313" key="6">
    <source>
        <dbReference type="EMBL" id="CAH7675561.1"/>
    </source>
</evidence>
<dbReference type="GO" id="GO:0004712">
    <property type="term" value="F:protein serine/threonine/tyrosine kinase activity"/>
    <property type="evidence" value="ECO:0007669"/>
    <property type="project" value="UniProtKB-ARBA"/>
</dbReference>
<dbReference type="GO" id="GO:0005524">
    <property type="term" value="F:ATP binding"/>
    <property type="evidence" value="ECO:0007669"/>
    <property type="project" value="UniProtKB-KW"/>
</dbReference>
<evidence type="ECO:0000256" key="1">
    <source>
        <dbReference type="ARBA" id="ARBA00022679"/>
    </source>
</evidence>
<name>A0AAV0B261_PHAPC</name>
<dbReference type="InterPro" id="IPR000719">
    <property type="entry name" value="Prot_kinase_dom"/>
</dbReference>
<proteinExistence type="predicted"/>